<evidence type="ECO:0000313" key="1">
    <source>
        <dbReference type="EMBL" id="KAH1173129.1"/>
    </source>
</evidence>
<feature type="non-terminal residue" evidence="1">
    <location>
        <position position="113"/>
    </location>
</feature>
<comment type="caution">
    <text evidence="1">The sequence shown here is derived from an EMBL/GenBank/DDBJ whole genome shotgun (WGS) entry which is preliminary data.</text>
</comment>
<evidence type="ECO:0000313" key="2">
    <source>
        <dbReference type="Proteomes" id="UP000827986"/>
    </source>
</evidence>
<accession>A0A9D4AWZ0</accession>
<organism evidence="1 2">
    <name type="scientific">Mauremys mutica</name>
    <name type="common">yellowpond turtle</name>
    <dbReference type="NCBI Taxonomy" id="74926"/>
    <lineage>
        <taxon>Eukaryota</taxon>
        <taxon>Metazoa</taxon>
        <taxon>Chordata</taxon>
        <taxon>Craniata</taxon>
        <taxon>Vertebrata</taxon>
        <taxon>Euteleostomi</taxon>
        <taxon>Archelosauria</taxon>
        <taxon>Testudinata</taxon>
        <taxon>Testudines</taxon>
        <taxon>Cryptodira</taxon>
        <taxon>Durocryptodira</taxon>
        <taxon>Testudinoidea</taxon>
        <taxon>Geoemydidae</taxon>
        <taxon>Geoemydinae</taxon>
        <taxon>Mauremys</taxon>
    </lineage>
</organism>
<gene>
    <name evidence="1" type="ORF">KIL84_016968</name>
</gene>
<dbReference type="EMBL" id="JAHDVG010000482">
    <property type="protein sequence ID" value="KAH1173129.1"/>
    <property type="molecule type" value="Genomic_DNA"/>
</dbReference>
<keyword evidence="2" id="KW-1185">Reference proteome</keyword>
<dbReference type="Proteomes" id="UP000827986">
    <property type="component" value="Unassembled WGS sequence"/>
</dbReference>
<proteinExistence type="predicted"/>
<protein>
    <submittedName>
        <fullName evidence="1">Uncharacterized protein</fullName>
    </submittedName>
</protein>
<sequence>MGLSGVTDARCHFEEHTTPPCQRDLAHSVSLAGKGSTLFKLASSVQDDLAFMVCARSRQWWQFHAIPESTNMSGILGLWQWPPYTPPLFPYLPVHFPNSSSLLFPHISVLLPS</sequence>
<dbReference type="AlphaFoldDB" id="A0A9D4AWZ0"/>
<name>A0A9D4AWZ0_9SAUR</name>
<reference evidence="1" key="1">
    <citation type="submission" date="2021-09" db="EMBL/GenBank/DDBJ databases">
        <title>The genome of Mauremys mutica provides insights into the evolution of semi-aquatic lifestyle.</title>
        <authorList>
            <person name="Gong S."/>
            <person name="Gao Y."/>
        </authorList>
    </citation>
    <scope>NUCLEOTIDE SEQUENCE</scope>
    <source>
        <strain evidence="1">MM-2020</strain>
        <tissue evidence="1">Muscle</tissue>
    </source>
</reference>